<dbReference type="GO" id="GO:0005886">
    <property type="term" value="C:plasma membrane"/>
    <property type="evidence" value="ECO:0007669"/>
    <property type="project" value="UniProtKB-SubCell"/>
</dbReference>
<dbReference type="CDD" id="cd14066">
    <property type="entry name" value="STKc_IRAK"/>
    <property type="match status" value="1"/>
</dbReference>
<proteinExistence type="inferred from homology"/>
<gene>
    <name evidence="22" type="ORF">CCAM_LOCUS23466</name>
</gene>
<dbReference type="GO" id="GO:0106310">
    <property type="term" value="F:protein serine kinase activity"/>
    <property type="evidence" value="ECO:0007669"/>
    <property type="project" value="RHEA"/>
</dbReference>
<evidence type="ECO:0000256" key="3">
    <source>
        <dbReference type="ARBA" id="ARBA00022527"/>
    </source>
</evidence>
<reference evidence="22 23" key="1">
    <citation type="submission" date="2018-04" db="EMBL/GenBank/DDBJ databases">
        <authorList>
            <person name="Vogel A."/>
        </authorList>
    </citation>
    <scope>NUCLEOTIDE SEQUENCE [LARGE SCALE GENOMIC DNA]</scope>
</reference>
<dbReference type="Gene3D" id="3.30.200.20">
    <property type="entry name" value="Phosphorylase Kinase, domain 1"/>
    <property type="match status" value="1"/>
</dbReference>
<dbReference type="OrthoDB" id="1933550at2759"/>
<dbReference type="InterPro" id="IPR000858">
    <property type="entry name" value="S_locus_glycoprot_dom"/>
</dbReference>
<dbReference type="PROSITE" id="PS50927">
    <property type="entry name" value="BULB_LECTIN"/>
    <property type="match status" value="1"/>
</dbReference>
<name>A0A484LYQ0_9ASTE</name>
<keyword evidence="16" id="KW-1133">Transmembrane helix</keyword>
<evidence type="ECO:0000256" key="13">
    <source>
        <dbReference type="PIRNR" id="PIRNR000641"/>
    </source>
</evidence>
<evidence type="ECO:0000256" key="1">
    <source>
        <dbReference type="ARBA" id="ARBA00004251"/>
    </source>
</evidence>
<keyword evidence="10" id="KW-0325">Glycoprotein</keyword>
<feature type="domain" description="Protein kinase" evidence="18">
    <location>
        <begin position="528"/>
        <end position="783"/>
    </location>
</feature>
<evidence type="ECO:0000256" key="11">
    <source>
        <dbReference type="ARBA" id="ARBA00047899"/>
    </source>
</evidence>
<dbReference type="SMART" id="SM00108">
    <property type="entry name" value="B_lectin"/>
    <property type="match status" value="1"/>
</dbReference>
<evidence type="ECO:0000256" key="5">
    <source>
        <dbReference type="ARBA" id="ARBA00022729"/>
    </source>
</evidence>
<evidence type="ECO:0000256" key="8">
    <source>
        <dbReference type="ARBA" id="ARBA00022840"/>
    </source>
</evidence>
<dbReference type="InterPro" id="IPR008271">
    <property type="entry name" value="Ser/Thr_kinase_AS"/>
</dbReference>
<evidence type="ECO:0000256" key="14">
    <source>
        <dbReference type="PROSITE-ProRule" id="PRU00076"/>
    </source>
</evidence>
<dbReference type="SUPFAM" id="SSF51110">
    <property type="entry name" value="alpha-D-mannose-specific plant lectins"/>
    <property type="match status" value="1"/>
</dbReference>
<evidence type="ECO:0000256" key="6">
    <source>
        <dbReference type="ARBA" id="ARBA00022741"/>
    </source>
</evidence>
<dbReference type="SMART" id="SM00473">
    <property type="entry name" value="PAN_AP"/>
    <property type="match status" value="1"/>
</dbReference>
<dbReference type="AlphaFoldDB" id="A0A484LYQ0"/>
<keyword evidence="7 13" id="KW-0418">Kinase</keyword>
<evidence type="ECO:0000256" key="2">
    <source>
        <dbReference type="ARBA" id="ARBA00022475"/>
    </source>
</evidence>
<keyword evidence="14" id="KW-0245">EGF-like domain</keyword>
<keyword evidence="4 13" id="KW-0808">Transferase</keyword>
<dbReference type="Pfam" id="PF00954">
    <property type="entry name" value="S_locus_glycop"/>
    <property type="match status" value="1"/>
</dbReference>
<feature type="domain" description="Apple" evidence="21">
    <location>
        <begin position="345"/>
        <end position="428"/>
    </location>
</feature>
<keyword evidence="6 13" id="KW-0547">Nucleotide-binding</keyword>
<feature type="binding site" evidence="15">
    <location>
        <position position="556"/>
    </location>
    <ligand>
        <name>ATP</name>
        <dbReference type="ChEBI" id="CHEBI:30616"/>
    </ligand>
</feature>
<dbReference type="PROSITE" id="PS50026">
    <property type="entry name" value="EGF_3"/>
    <property type="match status" value="1"/>
</dbReference>
<evidence type="ECO:0000256" key="7">
    <source>
        <dbReference type="ARBA" id="ARBA00022777"/>
    </source>
</evidence>
<sequence>MTWLPALLFVSLLVRLHYYCSSAATTDTIAVNQTLEDGDLLLSGAKSYALGFFTPGNSTGKRYVGIWYRKIPERVVVWVANRNNPVNGTSGILSVDPTGNLVIHDRKTNTTVWNTSLSFPADKNTKPHSALLQETGNLVLYAASSQILWQSFDHPTNTLIASMKFGVDMKRGLDLSLTSWKSSDDPGTGEYSMRIEMKGKPQAYLFRESARVWRLGPWNGIRWSGVPEMTPNITPYTFTENGDEVTEEYRIKDPNIYTIVMLNETGTLNKILWQDEKWVGNWYYPNNDDCDSYDRCGPFGICNPYNEPGGFDCRCVTTGFEPESVSEWDRGDGRSGCRRSSPEQCGNGDGFLKLGNVKVPDTETAVLNSEMKGLEECEALCRKNCSCTGYAGNNVSDGGVVGCITWHGELRDMREFTKGGQDMYIRVSASELSGQSSKESKGHRRKWVAGVVVGVLVVAALILVAICLTMKRIKTGKKEVMIIKNEKIINSFEEGSSPITMGKYMDGEGTADVLIYDLNIIQAATDNFSLENKLGEGGFGCVYKGKMRNGEVVAVKRLTKSSDQGIEEFKNEVILIARLQHRNLVRLLGYCIEEGEKMLVYEYLPNKGLDTFLFENSHGTHLDWRKRFEIILGVAQGLLYLHQDSRLRIIHRDLKASNVLLDASMDPKISDFGMARIFGEEQVEDNTNRVVGTYGYMSPEYAMEGHFSAKSDVFSFGILLLEIVTGKKNKHKFNEHSLNLVGDVWNMWNEEKALDVVDPSLKDDESSSSYDVGEVLRCIHVGLLCAQPYPDDRPNMSEVVFMLSNETKLPPPNPLGFVFEPPKTDQFWSASTSAGNQSINCVSITAIKGR</sequence>
<dbReference type="InterPro" id="IPR011009">
    <property type="entry name" value="Kinase-like_dom_sf"/>
</dbReference>
<comment type="catalytic activity">
    <reaction evidence="11 13">
        <text>L-threonyl-[protein] + ATP = O-phospho-L-threonyl-[protein] + ADP + H(+)</text>
        <dbReference type="Rhea" id="RHEA:46608"/>
        <dbReference type="Rhea" id="RHEA-COMP:11060"/>
        <dbReference type="Rhea" id="RHEA-COMP:11605"/>
        <dbReference type="ChEBI" id="CHEBI:15378"/>
        <dbReference type="ChEBI" id="CHEBI:30013"/>
        <dbReference type="ChEBI" id="CHEBI:30616"/>
        <dbReference type="ChEBI" id="CHEBI:61977"/>
        <dbReference type="ChEBI" id="CHEBI:456216"/>
        <dbReference type="EC" id="2.7.11.1"/>
    </reaction>
</comment>
<keyword evidence="5 17" id="KW-0732">Signal</keyword>
<keyword evidence="3 13" id="KW-0723">Serine/threonine-protein kinase</keyword>
<dbReference type="Gene3D" id="1.10.510.10">
    <property type="entry name" value="Transferase(Phosphotransferase) domain 1"/>
    <property type="match status" value="1"/>
</dbReference>
<dbReference type="InterPro" id="IPR001245">
    <property type="entry name" value="Ser-Thr/Tyr_kinase_cat_dom"/>
</dbReference>
<dbReference type="InterPro" id="IPR003609">
    <property type="entry name" value="Pan_app"/>
</dbReference>
<feature type="signal peptide" evidence="17">
    <location>
        <begin position="1"/>
        <end position="23"/>
    </location>
</feature>
<dbReference type="FunFam" id="2.90.10.10:FF:000005">
    <property type="entry name" value="G-type lectin S-receptor-like serine/threonine-protein kinase"/>
    <property type="match status" value="1"/>
</dbReference>
<dbReference type="SMART" id="SM00220">
    <property type="entry name" value="S_TKc"/>
    <property type="match status" value="1"/>
</dbReference>
<feature type="domain" description="Bulb-type lectin" evidence="20">
    <location>
        <begin position="26"/>
        <end position="153"/>
    </location>
</feature>
<dbReference type="PIRSF" id="PIRSF000641">
    <property type="entry name" value="SRK"/>
    <property type="match status" value="1"/>
</dbReference>
<dbReference type="CDD" id="cd01098">
    <property type="entry name" value="PAN_AP_plant"/>
    <property type="match status" value="1"/>
</dbReference>
<organism evidence="22 23">
    <name type="scientific">Cuscuta campestris</name>
    <dbReference type="NCBI Taxonomy" id="132261"/>
    <lineage>
        <taxon>Eukaryota</taxon>
        <taxon>Viridiplantae</taxon>
        <taxon>Streptophyta</taxon>
        <taxon>Embryophyta</taxon>
        <taxon>Tracheophyta</taxon>
        <taxon>Spermatophyta</taxon>
        <taxon>Magnoliopsida</taxon>
        <taxon>eudicotyledons</taxon>
        <taxon>Gunneridae</taxon>
        <taxon>Pentapetalae</taxon>
        <taxon>asterids</taxon>
        <taxon>lamiids</taxon>
        <taxon>Solanales</taxon>
        <taxon>Convolvulaceae</taxon>
        <taxon>Cuscuteae</taxon>
        <taxon>Cuscuta</taxon>
        <taxon>Cuscuta subgen. Grammica</taxon>
        <taxon>Cuscuta sect. Cleistogrammica</taxon>
    </lineage>
</organism>
<feature type="disulfide bond" evidence="14">
    <location>
        <begin position="296"/>
        <end position="313"/>
    </location>
</feature>
<evidence type="ECO:0000256" key="10">
    <source>
        <dbReference type="ARBA" id="ARBA00023180"/>
    </source>
</evidence>
<evidence type="ECO:0000259" key="18">
    <source>
        <dbReference type="PROSITE" id="PS50011"/>
    </source>
</evidence>
<evidence type="ECO:0000313" key="23">
    <source>
        <dbReference type="Proteomes" id="UP000595140"/>
    </source>
</evidence>
<dbReference type="PROSITE" id="PS50948">
    <property type="entry name" value="PAN"/>
    <property type="match status" value="1"/>
</dbReference>
<feature type="domain" description="EGF-like" evidence="19">
    <location>
        <begin position="286"/>
        <end position="326"/>
    </location>
</feature>
<accession>A0A484LYQ0</accession>
<dbReference type="GO" id="GO:0005524">
    <property type="term" value="F:ATP binding"/>
    <property type="evidence" value="ECO:0007669"/>
    <property type="project" value="UniProtKB-UniRule"/>
</dbReference>
<dbReference type="InterPro" id="IPR000719">
    <property type="entry name" value="Prot_kinase_dom"/>
</dbReference>
<dbReference type="Pfam" id="PF07714">
    <property type="entry name" value="PK_Tyr_Ser-Thr"/>
    <property type="match status" value="1"/>
</dbReference>
<dbReference type="PROSITE" id="PS50011">
    <property type="entry name" value="PROTEIN_KINASE_DOM"/>
    <property type="match status" value="1"/>
</dbReference>
<comment type="similarity">
    <text evidence="13">Belongs to the protein kinase superfamily. Ser/Thr protein kinase family.</text>
</comment>
<keyword evidence="23" id="KW-1185">Reference proteome</keyword>
<evidence type="ECO:0000259" key="21">
    <source>
        <dbReference type="PROSITE" id="PS50948"/>
    </source>
</evidence>
<dbReference type="EMBL" id="OOIL02002240">
    <property type="protein sequence ID" value="VFQ81690.1"/>
    <property type="molecule type" value="Genomic_DNA"/>
</dbReference>
<dbReference type="InterPro" id="IPR017441">
    <property type="entry name" value="Protein_kinase_ATP_BS"/>
</dbReference>
<dbReference type="Gene3D" id="2.90.10.10">
    <property type="entry name" value="Bulb-type lectin domain"/>
    <property type="match status" value="1"/>
</dbReference>
<dbReference type="GO" id="GO:0004674">
    <property type="term" value="F:protein serine/threonine kinase activity"/>
    <property type="evidence" value="ECO:0007669"/>
    <property type="project" value="UniProtKB-KW"/>
</dbReference>
<dbReference type="Proteomes" id="UP000595140">
    <property type="component" value="Unassembled WGS sequence"/>
</dbReference>
<feature type="chain" id="PRO_5019761556" description="Receptor-like serine/threonine-protein kinase" evidence="17">
    <location>
        <begin position="24"/>
        <end position="850"/>
    </location>
</feature>
<dbReference type="InterPro" id="IPR036426">
    <property type="entry name" value="Bulb-type_lectin_dom_sf"/>
</dbReference>
<dbReference type="FunFam" id="1.10.510.10:FF:000060">
    <property type="entry name" value="G-type lectin S-receptor-like serine/threonine-protein kinase"/>
    <property type="match status" value="1"/>
</dbReference>
<evidence type="ECO:0000259" key="20">
    <source>
        <dbReference type="PROSITE" id="PS50927"/>
    </source>
</evidence>
<keyword evidence="16" id="KW-0812">Transmembrane</keyword>
<keyword evidence="16" id="KW-0472">Membrane</keyword>
<keyword evidence="2" id="KW-1003">Cell membrane</keyword>
<dbReference type="Pfam" id="PF01453">
    <property type="entry name" value="B_lectin"/>
    <property type="match status" value="1"/>
</dbReference>
<evidence type="ECO:0000259" key="19">
    <source>
        <dbReference type="PROSITE" id="PS50026"/>
    </source>
</evidence>
<evidence type="ECO:0000256" key="17">
    <source>
        <dbReference type="SAM" id="SignalP"/>
    </source>
</evidence>
<dbReference type="SUPFAM" id="SSF56112">
    <property type="entry name" value="Protein kinase-like (PK-like)"/>
    <property type="match status" value="1"/>
</dbReference>
<dbReference type="PANTHER" id="PTHR27002:SF1095">
    <property type="entry name" value="G-TYPE LECTIN S-RECEPTOR-LIKE SERINE_THREONINE-PROTEIN KINASE RKS1"/>
    <property type="match status" value="1"/>
</dbReference>
<comment type="subcellular location">
    <subcellularLocation>
        <location evidence="1">Cell membrane</location>
        <topology evidence="1">Single-pass type I membrane protein</topology>
    </subcellularLocation>
</comment>
<evidence type="ECO:0000256" key="4">
    <source>
        <dbReference type="ARBA" id="ARBA00022679"/>
    </source>
</evidence>
<evidence type="ECO:0000313" key="22">
    <source>
        <dbReference type="EMBL" id="VFQ81690.1"/>
    </source>
</evidence>
<comment type="catalytic activity">
    <reaction evidence="12 13">
        <text>L-seryl-[protein] + ATP = O-phospho-L-seryl-[protein] + ADP + H(+)</text>
        <dbReference type="Rhea" id="RHEA:17989"/>
        <dbReference type="Rhea" id="RHEA-COMP:9863"/>
        <dbReference type="Rhea" id="RHEA-COMP:11604"/>
        <dbReference type="ChEBI" id="CHEBI:15378"/>
        <dbReference type="ChEBI" id="CHEBI:29999"/>
        <dbReference type="ChEBI" id="CHEBI:30616"/>
        <dbReference type="ChEBI" id="CHEBI:83421"/>
        <dbReference type="ChEBI" id="CHEBI:456216"/>
        <dbReference type="EC" id="2.7.11.1"/>
    </reaction>
</comment>
<keyword evidence="9 14" id="KW-1015">Disulfide bond</keyword>
<dbReference type="Pfam" id="PF08276">
    <property type="entry name" value="PAN_2"/>
    <property type="match status" value="1"/>
</dbReference>
<dbReference type="CDD" id="cd00054">
    <property type="entry name" value="EGF_CA"/>
    <property type="match status" value="1"/>
</dbReference>
<dbReference type="EC" id="2.7.11.1" evidence="13"/>
<evidence type="ECO:0000256" key="12">
    <source>
        <dbReference type="ARBA" id="ARBA00048679"/>
    </source>
</evidence>
<comment type="caution">
    <text evidence="14">Lacks conserved residue(s) required for the propagation of feature annotation.</text>
</comment>
<dbReference type="PANTHER" id="PTHR27002">
    <property type="entry name" value="RECEPTOR-LIKE SERINE/THREONINE-PROTEIN KINASE SD1-8"/>
    <property type="match status" value="1"/>
</dbReference>
<dbReference type="GO" id="GO:0048544">
    <property type="term" value="P:recognition of pollen"/>
    <property type="evidence" value="ECO:0007669"/>
    <property type="project" value="InterPro"/>
</dbReference>
<feature type="transmembrane region" description="Helical" evidence="16">
    <location>
        <begin position="447"/>
        <end position="468"/>
    </location>
</feature>
<dbReference type="PROSITE" id="PS00107">
    <property type="entry name" value="PROTEIN_KINASE_ATP"/>
    <property type="match status" value="1"/>
</dbReference>
<dbReference type="FunFam" id="3.30.200.20:FF:000195">
    <property type="entry name" value="G-type lectin S-receptor-like serine/threonine-protein kinase"/>
    <property type="match status" value="1"/>
</dbReference>
<dbReference type="InterPro" id="IPR024171">
    <property type="entry name" value="SRK-like_kinase"/>
</dbReference>
<dbReference type="CDD" id="cd00028">
    <property type="entry name" value="B_lectin"/>
    <property type="match status" value="1"/>
</dbReference>
<dbReference type="InterPro" id="IPR000742">
    <property type="entry name" value="EGF"/>
</dbReference>
<evidence type="ECO:0000256" key="15">
    <source>
        <dbReference type="PROSITE-ProRule" id="PRU10141"/>
    </source>
</evidence>
<dbReference type="PROSITE" id="PS00108">
    <property type="entry name" value="PROTEIN_KINASE_ST"/>
    <property type="match status" value="1"/>
</dbReference>
<evidence type="ECO:0000256" key="9">
    <source>
        <dbReference type="ARBA" id="ARBA00023157"/>
    </source>
</evidence>
<dbReference type="InterPro" id="IPR001480">
    <property type="entry name" value="Bulb-type_lectin_dom"/>
</dbReference>
<evidence type="ECO:0000256" key="16">
    <source>
        <dbReference type="SAM" id="Phobius"/>
    </source>
</evidence>
<keyword evidence="8 13" id="KW-0067">ATP-binding</keyword>
<protein>
    <recommendedName>
        <fullName evidence="13">Receptor-like serine/threonine-protein kinase</fullName>
        <ecNumber evidence="13">2.7.11.1</ecNumber>
    </recommendedName>
</protein>